<reference evidence="4" key="1">
    <citation type="submission" date="2014-05" db="EMBL/GenBank/DDBJ databases">
        <title>The transcriptome of the halophilic microalga Tetraselmis sp. GSL018 isolated from the Great Salt Lake, Utah.</title>
        <authorList>
            <person name="Jinkerson R.E."/>
            <person name="D'Adamo S."/>
            <person name="Posewitz M.C."/>
        </authorList>
    </citation>
    <scope>NUCLEOTIDE SEQUENCE</scope>
    <source>
        <strain evidence="4">GSL018</strain>
    </source>
</reference>
<name>A0A061RRI7_9CHLO</name>
<keyword evidence="1 2" id="KW-0378">Hydrolase</keyword>
<dbReference type="AlphaFoldDB" id="A0A061RRI7"/>
<dbReference type="CDD" id="cd04678">
    <property type="entry name" value="NUDIX_MTH2_Nudt15"/>
    <property type="match status" value="1"/>
</dbReference>
<comment type="similarity">
    <text evidence="2">Belongs to the Nudix hydrolase family.</text>
</comment>
<dbReference type="GO" id="GO:0035539">
    <property type="term" value="F:8-oxo-7,8-dihydrodeoxyguanosine triphosphate pyrophosphatase activity"/>
    <property type="evidence" value="ECO:0007669"/>
    <property type="project" value="TreeGrafter"/>
</dbReference>
<accession>A0A061RRI7</accession>
<evidence type="ECO:0000256" key="2">
    <source>
        <dbReference type="RuleBase" id="RU003476"/>
    </source>
</evidence>
<dbReference type="InterPro" id="IPR000086">
    <property type="entry name" value="NUDIX_hydrolase_dom"/>
</dbReference>
<dbReference type="GO" id="GO:0006203">
    <property type="term" value="P:dGTP catabolic process"/>
    <property type="evidence" value="ECO:0007669"/>
    <property type="project" value="TreeGrafter"/>
</dbReference>
<dbReference type="InterPro" id="IPR020084">
    <property type="entry name" value="NUDIX_hydrolase_CS"/>
</dbReference>
<evidence type="ECO:0000256" key="1">
    <source>
        <dbReference type="ARBA" id="ARBA00022801"/>
    </source>
</evidence>
<evidence type="ECO:0000313" key="4">
    <source>
        <dbReference type="EMBL" id="JAC73126.1"/>
    </source>
</evidence>
<dbReference type="FunFam" id="3.90.79.10:FF:000060">
    <property type="entry name" value="Nudix hydrolase 1"/>
    <property type="match status" value="1"/>
</dbReference>
<dbReference type="PANTHER" id="PTHR16099">
    <property type="entry name" value="8-OXO-DGTP DIPHOSPHATES NUDT15"/>
    <property type="match status" value="1"/>
</dbReference>
<dbReference type="GO" id="GO:0005829">
    <property type="term" value="C:cytosol"/>
    <property type="evidence" value="ECO:0007669"/>
    <property type="project" value="TreeGrafter"/>
</dbReference>
<feature type="non-terminal residue" evidence="4">
    <location>
        <position position="163"/>
    </location>
</feature>
<feature type="domain" description="Nudix hydrolase" evidence="3">
    <location>
        <begin position="3"/>
        <end position="132"/>
    </location>
</feature>
<dbReference type="PROSITE" id="PS51462">
    <property type="entry name" value="NUDIX"/>
    <property type="match status" value="1"/>
</dbReference>
<sequence length="163" mass="17807">MSQPRVGVGVLLFKGQEVLIGKRLSKTGNGHYALPGGHLEFGESLEGCASRELYEETGLRIPEEAFNLAAVENCVFDGAHYVTLFLRASADEKMPDAVNREPNKCEGWHWAEWPHGIPSPIFKPLEALSSLDIPLQFPVGLSQRPGFKVAGETARIPVSQEAP</sequence>
<organism evidence="4">
    <name type="scientific">Tetraselmis sp. GSL018</name>
    <dbReference type="NCBI Taxonomy" id="582737"/>
    <lineage>
        <taxon>Eukaryota</taxon>
        <taxon>Viridiplantae</taxon>
        <taxon>Chlorophyta</taxon>
        <taxon>core chlorophytes</taxon>
        <taxon>Chlorodendrophyceae</taxon>
        <taxon>Chlorodendrales</taxon>
        <taxon>Chlorodendraceae</taxon>
        <taxon>Tetraselmis</taxon>
    </lineage>
</organism>
<dbReference type="EMBL" id="GBEZ01012799">
    <property type="protein sequence ID" value="JAC73126.1"/>
    <property type="molecule type" value="Transcribed_RNA"/>
</dbReference>
<gene>
    <name evidence="4" type="primary">MUTT</name>
    <name evidence="4" type="ORF">TSPGSL018_29674</name>
</gene>
<dbReference type="InterPro" id="IPR020476">
    <property type="entry name" value="Nudix_hydrolase"/>
</dbReference>
<dbReference type="PRINTS" id="PR00502">
    <property type="entry name" value="NUDIXFAMILY"/>
</dbReference>
<proteinExistence type="inferred from homology"/>
<dbReference type="SUPFAM" id="SSF55811">
    <property type="entry name" value="Nudix"/>
    <property type="match status" value="1"/>
</dbReference>
<dbReference type="Pfam" id="PF00293">
    <property type="entry name" value="NUDIX"/>
    <property type="match status" value="1"/>
</dbReference>
<dbReference type="InterPro" id="IPR015797">
    <property type="entry name" value="NUDIX_hydrolase-like_dom_sf"/>
</dbReference>
<dbReference type="Gene3D" id="3.90.79.10">
    <property type="entry name" value="Nucleoside Triphosphate Pyrophosphohydrolase"/>
    <property type="match status" value="1"/>
</dbReference>
<protein>
    <submittedName>
        <fullName evidence="4">8-oxo-dGTP diphosphatase</fullName>
    </submittedName>
</protein>
<dbReference type="PANTHER" id="PTHR16099:SF5">
    <property type="entry name" value="NUCLEOTIDE TRIPHOSPHATE DIPHOSPHATASE NUDT15"/>
    <property type="match status" value="1"/>
</dbReference>
<evidence type="ECO:0000259" key="3">
    <source>
        <dbReference type="PROSITE" id="PS51462"/>
    </source>
</evidence>
<dbReference type="PROSITE" id="PS00893">
    <property type="entry name" value="NUDIX_BOX"/>
    <property type="match status" value="1"/>
</dbReference>